<keyword evidence="2" id="KW-1185">Reference proteome</keyword>
<evidence type="ECO:0000313" key="2">
    <source>
        <dbReference type="Proteomes" id="UP000827976"/>
    </source>
</evidence>
<organism evidence="1 2">
    <name type="scientific">Dioscorea alata</name>
    <name type="common">Purple yam</name>
    <dbReference type="NCBI Taxonomy" id="55571"/>
    <lineage>
        <taxon>Eukaryota</taxon>
        <taxon>Viridiplantae</taxon>
        <taxon>Streptophyta</taxon>
        <taxon>Embryophyta</taxon>
        <taxon>Tracheophyta</taxon>
        <taxon>Spermatophyta</taxon>
        <taxon>Magnoliopsida</taxon>
        <taxon>Liliopsida</taxon>
        <taxon>Dioscoreales</taxon>
        <taxon>Dioscoreaceae</taxon>
        <taxon>Dioscorea</taxon>
    </lineage>
</organism>
<gene>
    <name evidence="1" type="ORF">IHE45_05G093300</name>
</gene>
<sequence>MEEEKRSTTSKFKTICVFCVSSVGKKKSYQDAAINLSKELICVIPKALMITGVTVGEVKLVIDMHHRKTEMGSYVDAFIALPRGYGTFEELFELISWAQLVIHNKPEYSPHHEQVATKLNWEHK</sequence>
<accession>A0ACB7W3B1</accession>
<comment type="caution">
    <text evidence="1">The sequence shown here is derived from an EMBL/GenBank/DDBJ whole genome shotgun (WGS) entry which is preliminary data.</text>
</comment>
<proteinExistence type="predicted"/>
<evidence type="ECO:0000313" key="1">
    <source>
        <dbReference type="EMBL" id="KAH7681982.1"/>
    </source>
</evidence>
<reference evidence="2" key="1">
    <citation type="journal article" date="2022" name="Nat. Commun.">
        <title>Chromosome evolution and the genetic basis of agronomically important traits in greater yam.</title>
        <authorList>
            <person name="Bredeson J.V."/>
            <person name="Lyons J.B."/>
            <person name="Oniyinde I.O."/>
            <person name="Okereke N.R."/>
            <person name="Kolade O."/>
            <person name="Nnabue I."/>
            <person name="Nwadili C.O."/>
            <person name="Hribova E."/>
            <person name="Parker M."/>
            <person name="Nwogha J."/>
            <person name="Shu S."/>
            <person name="Carlson J."/>
            <person name="Kariba R."/>
            <person name="Muthemba S."/>
            <person name="Knop K."/>
            <person name="Barton G.J."/>
            <person name="Sherwood A.V."/>
            <person name="Lopez-Montes A."/>
            <person name="Asiedu R."/>
            <person name="Jamnadass R."/>
            <person name="Muchugi A."/>
            <person name="Goodstein D."/>
            <person name="Egesi C.N."/>
            <person name="Featherston J."/>
            <person name="Asfaw A."/>
            <person name="Simpson G.G."/>
            <person name="Dolezel J."/>
            <person name="Hendre P.S."/>
            <person name="Van Deynze A."/>
            <person name="Kumar P.L."/>
            <person name="Obidiegwu J.E."/>
            <person name="Bhattacharjee R."/>
            <person name="Rokhsar D.S."/>
        </authorList>
    </citation>
    <scope>NUCLEOTIDE SEQUENCE [LARGE SCALE GENOMIC DNA]</scope>
    <source>
        <strain evidence="2">cv. TDa95/00328</strain>
    </source>
</reference>
<dbReference type="EMBL" id="CM037015">
    <property type="protein sequence ID" value="KAH7681982.1"/>
    <property type="molecule type" value="Genomic_DNA"/>
</dbReference>
<dbReference type="Proteomes" id="UP000827976">
    <property type="component" value="Chromosome 5"/>
</dbReference>
<name>A0ACB7W3B1_DIOAL</name>
<protein>
    <submittedName>
        <fullName evidence="1">LOG family protein</fullName>
    </submittedName>
</protein>